<dbReference type="InterPro" id="IPR009057">
    <property type="entry name" value="Homeodomain-like_sf"/>
</dbReference>
<dbReference type="PROSITE" id="PS01124">
    <property type="entry name" value="HTH_ARAC_FAMILY_2"/>
    <property type="match status" value="1"/>
</dbReference>
<keyword evidence="3" id="KW-0804">Transcription</keyword>
<comment type="caution">
    <text evidence="5">The sequence shown here is derived from an EMBL/GenBank/DDBJ whole genome shotgun (WGS) entry which is preliminary data.</text>
</comment>
<dbReference type="InterPro" id="IPR018060">
    <property type="entry name" value="HTH_AraC"/>
</dbReference>
<dbReference type="GO" id="GO:0003700">
    <property type="term" value="F:DNA-binding transcription factor activity"/>
    <property type="evidence" value="ECO:0007669"/>
    <property type="project" value="InterPro"/>
</dbReference>
<evidence type="ECO:0000256" key="2">
    <source>
        <dbReference type="ARBA" id="ARBA00023125"/>
    </source>
</evidence>
<evidence type="ECO:0000256" key="3">
    <source>
        <dbReference type="ARBA" id="ARBA00023163"/>
    </source>
</evidence>
<accession>K2JLK4</accession>
<keyword evidence="1" id="KW-0805">Transcription regulation</keyword>
<sequence length="251" mass="27027">MPPYYLRKGDCFIVCRTPFVLASDAHIEAIDAAEIFAQPTTSLTVGAGDTVALLGGSVALENSGADGLLELLPPVIVINAELDRASSFAWLLDQLDNEWRSSQAGSYAVCNELLKIIFVHSLRQYMGTANLADIAWLGGLQDPVIAKVMSAIHASPTKSWRLIDMAKIACMSRSSFAALFKAKVGKAPIEYASWWRMQIAASRLKNGVDSVGQTAASLGYLSDAAFGVAFKRMHGKSPGQYRREANSRPSG</sequence>
<name>K2JLK4_9GAMM</name>
<dbReference type="EMBL" id="AMRG01000005">
    <property type="protein sequence ID" value="EKE84376.1"/>
    <property type="molecule type" value="Genomic_DNA"/>
</dbReference>
<dbReference type="PANTHER" id="PTHR46796:SF7">
    <property type="entry name" value="ARAC FAMILY TRANSCRIPTIONAL REGULATOR"/>
    <property type="match status" value="1"/>
</dbReference>
<dbReference type="GO" id="GO:0043565">
    <property type="term" value="F:sequence-specific DNA binding"/>
    <property type="evidence" value="ECO:0007669"/>
    <property type="project" value="InterPro"/>
</dbReference>
<keyword evidence="2" id="KW-0238">DNA-binding</keyword>
<dbReference type="Pfam" id="PF12833">
    <property type="entry name" value="HTH_18"/>
    <property type="match status" value="1"/>
</dbReference>
<dbReference type="STRING" id="740709.A10D4_04882"/>
<evidence type="ECO:0000313" key="5">
    <source>
        <dbReference type="EMBL" id="EKE84376.1"/>
    </source>
</evidence>
<dbReference type="eggNOG" id="COG2207">
    <property type="taxonomic scope" value="Bacteria"/>
</dbReference>
<dbReference type="PROSITE" id="PS00041">
    <property type="entry name" value="HTH_ARAC_FAMILY_1"/>
    <property type="match status" value="1"/>
</dbReference>
<dbReference type="PATRIC" id="fig|740709.3.peg.989"/>
<proteinExistence type="predicted"/>
<feature type="domain" description="HTH araC/xylS-type" evidence="4">
    <location>
        <begin position="146"/>
        <end position="244"/>
    </location>
</feature>
<evidence type="ECO:0000259" key="4">
    <source>
        <dbReference type="PROSITE" id="PS01124"/>
    </source>
</evidence>
<protein>
    <submittedName>
        <fullName evidence="5">AsnC family transcriptional regulator</fullName>
    </submittedName>
</protein>
<dbReference type="InterPro" id="IPR050204">
    <property type="entry name" value="AraC_XylS_family_regulators"/>
</dbReference>
<evidence type="ECO:0000313" key="6">
    <source>
        <dbReference type="Proteomes" id="UP000014115"/>
    </source>
</evidence>
<gene>
    <name evidence="5" type="ORF">A10D4_04882</name>
</gene>
<organism evidence="5 6">
    <name type="scientific">Idiomarina xiamenensis 10-D-4</name>
    <dbReference type="NCBI Taxonomy" id="740709"/>
    <lineage>
        <taxon>Bacteria</taxon>
        <taxon>Pseudomonadati</taxon>
        <taxon>Pseudomonadota</taxon>
        <taxon>Gammaproteobacteria</taxon>
        <taxon>Alteromonadales</taxon>
        <taxon>Idiomarinaceae</taxon>
        <taxon>Idiomarina</taxon>
    </lineage>
</organism>
<dbReference type="InterPro" id="IPR018062">
    <property type="entry name" value="HTH_AraC-typ_CS"/>
</dbReference>
<dbReference type="Gene3D" id="1.10.10.60">
    <property type="entry name" value="Homeodomain-like"/>
    <property type="match status" value="2"/>
</dbReference>
<dbReference type="AlphaFoldDB" id="K2JLK4"/>
<keyword evidence="6" id="KW-1185">Reference proteome</keyword>
<dbReference type="InterPro" id="IPR032783">
    <property type="entry name" value="AraC_lig"/>
</dbReference>
<dbReference type="SUPFAM" id="SSF46689">
    <property type="entry name" value="Homeodomain-like"/>
    <property type="match status" value="2"/>
</dbReference>
<dbReference type="Proteomes" id="UP000014115">
    <property type="component" value="Unassembled WGS sequence"/>
</dbReference>
<evidence type="ECO:0000256" key="1">
    <source>
        <dbReference type="ARBA" id="ARBA00023015"/>
    </source>
</evidence>
<dbReference type="Pfam" id="PF12852">
    <property type="entry name" value="Cupin_6"/>
    <property type="match status" value="1"/>
</dbReference>
<dbReference type="SMART" id="SM00342">
    <property type="entry name" value="HTH_ARAC"/>
    <property type="match status" value="1"/>
</dbReference>
<reference evidence="5 6" key="1">
    <citation type="journal article" date="2012" name="J. Bacteriol.">
        <title>Genome Sequence of Idiomarina xiamenensis Type Strain 10-D-4.</title>
        <authorList>
            <person name="Lai Q."/>
            <person name="Wang L."/>
            <person name="Wang W."/>
            <person name="Shao Z."/>
        </authorList>
    </citation>
    <scope>NUCLEOTIDE SEQUENCE [LARGE SCALE GENOMIC DNA]</scope>
    <source>
        <strain evidence="5 6">10-D-4</strain>
    </source>
</reference>
<dbReference type="PANTHER" id="PTHR46796">
    <property type="entry name" value="HTH-TYPE TRANSCRIPTIONAL ACTIVATOR RHAS-RELATED"/>
    <property type="match status" value="1"/>
</dbReference>